<keyword evidence="2" id="KW-0479">Metal-binding</keyword>
<dbReference type="EMBL" id="BMKW01000002">
    <property type="protein sequence ID" value="GGJ03647.1"/>
    <property type="molecule type" value="Genomic_DNA"/>
</dbReference>
<evidence type="ECO:0000256" key="1">
    <source>
        <dbReference type="ARBA" id="ARBA00005495"/>
    </source>
</evidence>
<dbReference type="InterPro" id="IPR011057">
    <property type="entry name" value="Mss4-like_sf"/>
</dbReference>
<feature type="domain" description="CENP-V/GFA" evidence="5">
    <location>
        <begin position="6"/>
        <end position="123"/>
    </location>
</feature>
<evidence type="ECO:0000256" key="4">
    <source>
        <dbReference type="ARBA" id="ARBA00023239"/>
    </source>
</evidence>
<dbReference type="AlphaFoldDB" id="A0A917NIM4"/>
<name>A0A917NIM4_9PROT</name>
<dbReference type="GO" id="GO:0046872">
    <property type="term" value="F:metal ion binding"/>
    <property type="evidence" value="ECO:0007669"/>
    <property type="project" value="UniProtKB-KW"/>
</dbReference>
<dbReference type="Gene3D" id="3.90.1590.10">
    <property type="entry name" value="glutathione-dependent formaldehyde- activating enzyme (gfa)"/>
    <property type="match status" value="1"/>
</dbReference>
<dbReference type="RefSeq" id="WP_188965669.1">
    <property type="nucleotide sequence ID" value="NZ_BMKW01000002.1"/>
</dbReference>
<evidence type="ECO:0000313" key="6">
    <source>
        <dbReference type="EMBL" id="GGJ03647.1"/>
    </source>
</evidence>
<reference evidence="6" key="1">
    <citation type="journal article" date="2014" name="Int. J. Syst. Evol. Microbiol.">
        <title>Complete genome sequence of Corynebacterium casei LMG S-19264T (=DSM 44701T), isolated from a smear-ripened cheese.</title>
        <authorList>
            <consortium name="US DOE Joint Genome Institute (JGI-PGF)"/>
            <person name="Walter F."/>
            <person name="Albersmeier A."/>
            <person name="Kalinowski J."/>
            <person name="Ruckert C."/>
        </authorList>
    </citation>
    <scope>NUCLEOTIDE SEQUENCE</scope>
    <source>
        <strain evidence="6">CGMCC 1.3617</strain>
    </source>
</reference>
<dbReference type="PROSITE" id="PS51891">
    <property type="entry name" value="CENP_V_GFA"/>
    <property type="match status" value="1"/>
</dbReference>
<organism evidence="6 7">
    <name type="scientific">Neoroseomonas lacus</name>
    <dbReference type="NCBI Taxonomy" id="287609"/>
    <lineage>
        <taxon>Bacteria</taxon>
        <taxon>Pseudomonadati</taxon>
        <taxon>Pseudomonadota</taxon>
        <taxon>Alphaproteobacteria</taxon>
        <taxon>Acetobacterales</taxon>
        <taxon>Acetobacteraceae</taxon>
        <taxon>Neoroseomonas</taxon>
    </lineage>
</organism>
<accession>A0A917NIM4</accession>
<dbReference type="Proteomes" id="UP000661507">
    <property type="component" value="Unassembled WGS sequence"/>
</dbReference>
<evidence type="ECO:0000313" key="7">
    <source>
        <dbReference type="Proteomes" id="UP000661507"/>
    </source>
</evidence>
<reference evidence="6" key="2">
    <citation type="submission" date="2020-09" db="EMBL/GenBank/DDBJ databases">
        <authorList>
            <person name="Sun Q."/>
            <person name="Zhou Y."/>
        </authorList>
    </citation>
    <scope>NUCLEOTIDE SEQUENCE</scope>
    <source>
        <strain evidence="6">CGMCC 1.3617</strain>
    </source>
</reference>
<keyword evidence="4" id="KW-0456">Lyase</keyword>
<evidence type="ECO:0000259" key="5">
    <source>
        <dbReference type="PROSITE" id="PS51891"/>
    </source>
</evidence>
<comment type="similarity">
    <text evidence="1">Belongs to the Gfa family.</text>
</comment>
<gene>
    <name evidence="6" type="ORF">GCM10011320_08300</name>
</gene>
<sequence>MTAAAHIAACACGQLRAECRGERRLVSLCHCLDCQRRTGSAFGIAAFFGRDDVTNEGRASACIRRGDSGHALRFHFCPDCGSTVFWEPERRPGDLAVAVGAFADPGFPAPAKSVFEHRRHPWIQRP</sequence>
<evidence type="ECO:0000256" key="3">
    <source>
        <dbReference type="ARBA" id="ARBA00022833"/>
    </source>
</evidence>
<proteinExistence type="inferred from homology"/>
<evidence type="ECO:0000256" key="2">
    <source>
        <dbReference type="ARBA" id="ARBA00022723"/>
    </source>
</evidence>
<dbReference type="Pfam" id="PF04828">
    <property type="entry name" value="GFA"/>
    <property type="match status" value="1"/>
</dbReference>
<dbReference type="GO" id="GO:0016846">
    <property type="term" value="F:carbon-sulfur lyase activity"/>
    <property type="evidence" value="ECO:0007669"/>
    <property type="project" value="InterPro"/>
</dbReference>
<protein>
    <submittedName>
        <fullName evidence="6">Aldehyde-activating protein</fullName>
    </submittedName>
</protein>
<dbReference type="InterPro" id="IPR006913">
    <property type="entry name" value="CENP-V/GFA"/>
</dbReference>
<dbReference type="PANTHER" id="PTHR33337:SF40">
    <property type="entry name" value="CENP-V_GFA DOMAIN-CONTAINING PROTEIN-RELATED"/>
    <property type="match status" value="1"/>
</dbReference>
<dbReference type="PANTHER" id="PTHR33337">
    <property type="entry name" value="GFA DOMAIN-CONTAINING PROTEIN"/>
    <property type="match status" value="1"/>
</dbReference>
<dbReference type="SUPFAM" id="SSF51316">
    <property type="entry name" value="Mss4-like"/>
    <property type="match status" value="1"/>
</dbReference>
<keyword evidence="7" id="KW-1185">Reference proteome</keyword>
<comment type="caution">
    <text evidence="6">The sequence shown here is derived from an EMBL/GenBank/DDBJ whole genome shotgun (WGS) entry which is preliminary data.</text>
</comment>
<keyword evidence="3" id="KW-0862">Zinc</keyword>